<protein>
    <recommendedName>
        <fullName evidence="3">aldehyde dehydrogenase (NAD(+))</fullName>
        <ecNumber evidence="3">1.2.1.3</ecNumber>
    </recommendedName>
</protein>
<dbReference type="InterPro" id="IPR044086">
    <property type="entry name" value="LUC3-like"/>
</dbReference>
<comment type="similarity">
    <text evidence="1 6">Belongs to the aldehyde dehydrogenase family.</text>
</comment>
<dbReference type="PROSITE" id="PS00687">
    <property type="entry name" value="ALDEHYDE_DEHYDR_GLU"/>
    <property type="match status" value="1"/>
</dbReference>
<feature type="active site" evidence="5">
    <location>
        <position position="196"/>
    </location>
</feature>
<dbReference type="Pfam" id="PF00171">
    <property type="entry name" value="Aldedh"/>
    <property type="match status" value="1"/>
</dbReference>
<organism evidence="8 9">
    <name type="scientific">Staphylotrichum longicolle</name>
    <dbReference type="NCBI Taxonomy" id="669026"/>
    <lineage>
        <taxon>Eukaryota</taxon>
        <taxon>Fungi</taxon>
        <taxon>Dikarya</taxon>
        <taxon>Ascomycota</taxon>
        <taxon>Pezizomycotina</taxon>
        <taxon>Sordariomycetes</taxon>
        <taxon>Sordariomycetidae</taxon>
        <taxon>Sordariales</taxon>
        <taxon>Chaetomiaceae</taxon>
        <taxon>Staphylotrichum</taxon>
    </lineage>
</organism>
<dbReference type="InterPro" id="IPR016163">
    <property type="entry name" value="Ald_DH_C"/>
</dbReference>
<dbReference type="InterPro" id="IPR016161">
    <property type="entry name" value="Ald_DH/histidinol_DH"/>
</dbReference>
<evidence type="ECO:0000256" key="1">
    <source>
        <dbReference type="ARBA" id="ARBA00009986"/>
    </source>
</evidence>
<keyword evidence="2 6" id="KW-0560">Oxidoreductase</keyword>
<comment type="catalytic activity">
    <reaction evidence="4">
        <text>an aldehyde + NAD(+) + H2O = a carboxylate + NADH + 2 H(+)</text>
        <dbReference type="Rhea" id="RHEA:16185"/>
        <dbReference type="ChEBI" id="CHEBI:15377"/>
        <dbReference type="ChEBI" id="CHEBI:15378"/>
        <dbReference type="ChEBI" id="CHEBI:17478"/>
        <dbReference type="ChEBI" id="CHEBI:29067"/>
        <dbReference type="ChEBI" id="CHEBI:57540"/>
        <dbReference type="ChEBI" id="CHEBI:57945"/>
        <dbReference type="EC" id="1.2.1.3"/>
    </reaction>
</comment>
<dbReference type="SUPFAM" id="SSF53720">
    <property type="entry name" value="ALDH-like"/>
    <property type="match status" value="1"/>
</dbReference>
<dbReference type="Gene3D" id="3.40.605.10">
    <property type="entry name" value="Aldehyde Dehydrogenase, Chain A, domain 1"/>
    <property type="match status" value="1"/>
</dbReference>
<dbReference type="AlphaFoldDB" id="A0AAD4EZ77"/>
<evidence type="ECO:0000256" key="4">
    <source>
        <dbReference type="ARBA" id="ARBA00049194"/>
    </source>
</evidence>
<dbReference type="EC" id="1.2.1.3" evidence="3"/>
<dbReference type="PANTHER" id="PTHR11699">
    <property type="entry name" value="ALDEHYDE DEHYDROGENASE-RELATED"/>
    <property type="match status" value="1"/>
</dbReference>
<dbReference type="CDD" id="cd07106">
    <property type="entry name" value="ALDH_AldA-AAD23400"/>
    <property type="match status" value="1"/>
</dbReference>
<dbReference type="FunFam" id="3.40.309.10:FF:000009">
    <property type="entry name" value="Aldehyde dehydrogenase A"/>
    <property type="match status" value="1"/>
</dbReference>
<evidence type="ECO:0000256" key="6">
    <source>
        <dbReference type="RuleBase" id="RU003345"/>
    </source>
</evidence>
<dbReference type="InterPro" id="IPR029510">
    <property type="entry name" value="Ald_DH_CS_GLU"/>
</dbReference>
<dbReference type="Gene3D" id="3.40.309.10">
    <property type="entry name" value="Aldehyde Dehydrogenase, Chain A, domain 2"/>
    <property type="match status" value="1"/>
</dbReference>
<gene>
    <name evidence="8" type="ORF">NEMBOFW57_006212</name>
</gene>
<dbReference type="InterPro" id="IPR016162">
    <property type="entry name" value="Ald_DH_N"/>
</dbReference>
<dbReference type="GO" id="GO:0004029">
    <property type="term" value="F:aldehyde dehydrogenase (NAD+) activity"/>
    <property type="evidence" value="ECO:0007669"/>
    <property type="project" value="UniProtKB-EC"/>
</dbReference>
<dbReference type="Proteomes" id="UP001197093">
    <property type="component" value="Unassembled WGS sequence"/>
</dbReference>
<evidence type="ECO:0000313" key="8">
    <source>
        <dbReference type="EMBL" id="KAG7289835.1"/>
    </source>
</evidence>
<proteinExistence type="inferred from homology"/>
<evidence type="ECO:0000256" key="2">
    <source>
        <dbReference type="ARBA" id="ARBA00023002"/>
    </source>
</evidence>
<sequence>MGTTTDPQKIEFTACHFLVFLSITGYDTIEANLAGFTDLLMKEAGKPVSGANMELQFGLMHLRETAKLELEEEVIEDNEERTASVRYVPIGVGVGIVPWIYPVVLGLGKLDAAVLTGNTFIWKPSPYSPYTALKLGELAAKIFPPGVVQVLSGDEGLGPLLTAHPDVARISFTGSTATGKKVMAACAKTLKRLTLELGGNDAAIVCEDVDVAKVVQKVQIGPMAFLHAGQVCMEIKRLYVHEKIYSEFLKQLVDLVKQFKIGGAGDTEAFFGPVQNRMQFNKLQNLYSEIPKQGWQVALGGIENQRSKTEGFFMPPTIIDNPPDDSRIVVEEPFGPIVPVLKWSDEEDVIARANNTNMGLGASVWSKDIDRARRMAKRLEAGSLWVNTHFELAPYVPFGGHKWSGVGMDWGTVGMKGWCNAQAIWVRKDL</sequence>
<comment type="caution">
    <text evidence="8">The sequence shown here is derived from an EMBL/GenBank/DDBJ whole genome shotgun (WGS) entry which is preliminary data.</text>
</comment>
<name>A0AAD4EZ77_9PEZI</name>
<keyword evidence="9" id="KW-1185">Reference proteome</keyword>
<evidence type="ECO:0000259" key="7">
    <source>
        <dbReference type="Pfam" id="PF00171"/>
    </source>
</evidence>
<feature type="domain" description="Aldehyde dehydrogenase" evidence="7">
    <location>
        <begin position="27"/>
        <end position="423"/>
    </location>
</feature>
<dbReference type="EMBL" id="JAHCVI010000002">
    <property type="protein sequence ID" value="KAG7289835.1"/>
    <property type="molecule type" value="Genomic_DNA"/>
</dbReference>
<evidence type="ECO:0000256" key="3">
    <source>
        <dbReference type="ARBA" id="ARBA00024226"/>
    </source>
</evidence>
<evidence type="ECO:0000313" key="9">
    <source>
        <dbReference type="Proteomes" id="UP001197093"/>
    </source>
</evidence>
<reference evidence="8" key="1">
    <citation type="submission" date="2023-02" db="EMBL/GenBank/DDBJ databases">
        <authorList>
            <person name="Palmer J.M."/>
        </authorList>
    </citation>
    <scope>NUCLEOTIDE SEQUENCE</scope>
    <source>
        <strain evidence="8">FW57</strain>
    </source>
</reference>
<dbReference type="InterPro" id="IPR015590">
    <property type="entry name" value="Aldehyde_DH_dom"/>
</dbReference>
<evidence type="ECO:0000256" key="5">
    <source>
        <dbReference type="PROSITE-ProRule" id="PRU10007"/>
    </source>
</evidence>
<accession>A0AAD4EZ77</accession>